<protein>
    <submittedName>
        <fullName evidence="4">GNAT family N-acetyltransferase</fullName>
        <ecNumber evidence="4">2.3.1.-</ecNumber>
    </submittedName>
</protein>
<keyword evidence="1 4" id="KW-0808">Transferase</keyword>
<dbReference type="SUPFAM" id="SSF55729">
    <property type="entry name" value="Acyl-CoA N-acyltransferases (Nat)"/>
    <property type="match status" value="1"/>
</dbReference>
<dbReference type="EC" id="2.3.1.-" evidence="4"/>
<keyword evidence="5" id="KW-1185">Reference proteome</keyword>
<dbReference type="Proteomes" id="UP001548189">
    <property type="component" value="Unassembled WGS sequence"/>
</dbReference>
<dbReference type="PANTHER" id="PTHR42919">
    <property type="entry name" value="N-ALPHA-ACETYLTRANSFERASE"/>
    <property type="match status" value="1"/>
</dbReference>
<dbReference type="RefSeq" id="WP_353874305.1">
    <property type="nucleotide sequence ID" value="NZ_JBEVCJ010000005.1"/>
</dbReference>
<dbReference type="PANTHER" id="PTHR42919:SF8">
    <property type="entry name" value="N-ALPHA-ACETYLTRANSFERASE 50"/>
    <property type="match status" value="1"/>
</dbReference>
<comment type="caution">
    <text evidence="4">The sequence shown here is derived from an EMBL/GenBank/DDBJ whole genome shotgun (WGS) entry which is preliminary data.</text>
</comment>
<name>A0ABV2BRZ7_9GAMM</name>
<feature type="domain" description="N-acetyltransferase" evidence="3">
    <location>
        <begin position="2"/>
        <end position="162"/>
    </location>
</feature>
<keyword evidence="2 4" id="KW-0012">Acyltransferase</keyword>
<dbReference type="Gene3D" id="3.40.630.30">
    <property type="match status" value="1"/>
</dbReference>
<dbReference type="Pfam" id="PF13673">
    <property type="entry name" value="Acetyltransf_10"/>
    <property type="match status" value="1"/>
</dbReference>
<evidence type="ECO:0000256" key="2">
    <source>
        <dbReference type="ARBA" id="ARBA00023315"/>
    </source>
</evidence>
<proteinExistence type="predicted"/>
<evidence type="ECO:0000313" key="4">
    <source>
        <dbReference type="EMBL" id="MET1254715.1"/>
    </source>
</evidence>
<dbReference type="EMBL" id="JBEVCJ010000005">
    <property type="protein sequence ID" value="MET1254715.1"/>
    <property type="molecule type" value="Genomic_DNA"/>
</dbReference>
<dbReference type="InterPro" id="IPR051556">
    <property type="entry name" value="N-term/lysine_N-AcTrnsfr"/>
</dbReference>
<evidence type="ECO:0000313" key="5">
    <source>
        <dbReference type="Proteomes" id="UP001548189"/>
    </source>
</evidence>
<organism evidence="4 5">
    <name type="scientific">Aliikangiella maris</name>
    <dbReference type="NCBI Taxonomy" id="3162458"/>
    <lineage>
        <taxon>Bacteria</taxon>
        <taxon>Pseudomonadati</taxon>
        <taxon>Pseudomonadota</taxon>
        <taxon>Gammaproteobacteria</taxon>
        <taxon>Oceanospirillales</taxon>
        <taxon>Pleioneaceae</taxon>
        <taxon>Aliikangiella</taxon>
    </lineage>
</organism>
<gene>
    <name evidence="4" type="ORF">ABVT43_06240</name>
</gene>
<evidence type="ECO:0000259" key="3">
    <source>
        <dbReference type="PROSITE" id="PS51186"/>
    </source>
</evidence>
<evidence type="ECO:0000256" key="1">
    <source>
        <dbReference type="ARBA" id="ARBA00022679"/>
    </source>
</evidence>
<dbReference type="PROSITE" id="PS51186">
    <property type="entry name" value="GNAT"/>
    <property type="match status" value="1"/>
</dbReference>
<accession>A0ABV2BRZ7</accession>
<dbReference type="InterPro" id="IPR016181">
    <property type="entry name" value="Acyl_CoA_acyltransferase"/>
</dbReference>
<dbReference type="InterPro" id="IPR000182">
    <property type="entry name" value="GNAT_dom"/>
</dbReference>
<dbReference type="GO" id="GO:0016746">
    <property type="term" value="F:acyltransferase activity"/>
    <property type="evidence" value="ECO:0007669"/>
    <property type="project" value="UniProtKB-KW"/>
</dbReference>
<sequence length="165" mass="18676">MIKIQQASDLSIPLIAPLARTIWEEHYTPIIGKAQVDYMLNQFQSVQAIVQQITQGMMYYLVYQNDVLCGYFAIKIEQKDLFISKFYLSATTRGQGISRIMLAFIEQQANASACEQLSLTVNKDNSARKAYEKLGFSVQKSIKADIGEGYYMDDYVMVKPVSSSI</sequence>
<reference evidence="4 5" key="1">
    <citation type="submission" date="2024-06" db="EMBL/GenBank/DDBJ databases">
        <authorList>
            <person name="Li F."/>
        </authorList>
    </citation>
    <scope>NUCLEOTIDE SEQUENCE [LARGE SCALE GENOMIC DNA]</scope>
    <source>
        <strain evidence="4 5">GXAS 311</strain>
    </source>
</reference>